<comment type="subcellular location">
    <subcellularLocation>
        <location evidence="1">Secreted</location>
    </subcellularLocation>
</comment>
<dbReference type="CDD" id="cd10969">
    <property type="entry name" value="CE4_Ecf1_like_5s"/>
    <property type="match status" value="1"/>
</dbReference>
<dbReference type="GO" id="GO:0005576">
    <property type="term" value="C:extracellular region"/>
    <property type="evidence" value="ECO:0007669"/>
    <property type="project" value="UniProtKB-SubCell"/>
</dbReference>
<dbReference type="GO" id="GO:0016810">
    <property type="term" value="F:hydrolase activity, acting on carbon-nitrogen (but not peptide) bonds"/>
    <property type="evidence" value="ECO:0007669"/>
    <property type="project" value="InterPro"/>
</dbReference>
<evidence type="ECO:0000259" key="3">
    <source>
        <dbReference type="Pfam" id="PF01522"/>
    </source>
</evidence>
<dbReference type="HOGENOM" id="CLU_030024_3_0_0"/>
<dbReference type="RefSeq" id="WP_013007083.1">
    <property type="nucleotide sequence ID" value="NC_013939.1"/>
</dbReference>
<dbReference type="PANTHER" id="PTHR34216">
    <property type="match status" value="1"/>
</dbReference>
<sequence length="321" mass="38153">MFKSVPVLCYHKVSYVGGITPEQFREHLEFLAYNNYTSITANELYDFMVYNKKIPKKSVVITFDDCSLDNWVYAIPLLNKYGFKAIFFAITDFIGKGSKRSQYPDNDLPNIEDATTSFVKALRDSDTSQFMNEEELYSAVYDYEHEVYSHSARHQMCFKSLRLKGVYPEKWHWGMFGIYDEVKEGSKYYDRGSAYAYDGYWPVIQNGELIYKKRETEERYRFCLEDFTRSKKYLENLLDKPLDFFCWPWGHYDKLSMKALQEAGYKGSFTLERFPNSYGTNPFYINRIAVGDKKDIKWLENRLKMYSNRITATIFFKKFKK</sequence>
<dbReference type="Gene3D" id="3.20.20.370">
    <property type="entry name" value="Glycoside hydrolase/deacetylase"/>
    <property type="match status" value="1"/>
</dbReference>
<dbReference type="InterPro" id="IPR011330">
    <property type="entry name" value="Glyco_hydro/deAcase_b/a-brl"/>
</dbReference>
<dbReference type="InterPro" id="IPR002509">
    <property type="entry name" value="NODB_dom"/>
</dbReference>
<dbReference type="KEGG" id="ddf:DEFDS_0334"/>
<keyword evidence="5" id="KW-1185">Reference proteome</keyword>
<protein>
    <submittedName>
        <fullName evidence="4">Polysaccharide deacetylase family protein</fullName>
    </submittedName>
</protein>
<dbReference type="GO" id="GO:0005975">
    <property type="term" value="P:carbohydrate metabolic process"/>
    <property type="evidence" value="ECO:0007669"/>
    <property type="project" value="InterPro"/>
</dbReference>
<dbReference type="Proteomes" id="UP000001520">
    <property type="component" value="Chromosome"/>
</dbReference>
<dbReference type="AlphaFoldDB" id="D3PB62"/>
<gene>
    <name evidence="4" type="ordered locus">DEFDS_0334</name>
</gene>
<organism evidence="4 5">
    <name type="scientific">Deferribacter desulfuricans (strain DSM 14783 / JCM 11476 / NBRC 101012 / SSM1)</name>
    <dbReference type="NCBI Taxonomy" id="639282"/>
    <lineage>
        <taxon>Bacteria</taxon>
        <taxon>Pseudomonadati</taxon>
        <taxon>Deferribacterota</taxon>
        <taxon>Deferribacteres</taxon>
        <taxon>Deferribacterales</taxon>
        <taxon>Deferribacteraceae</taxon>
        <taxon>Deferribacter</taxon>
    </lineage>
</organism>
<feature type="domain" description="NodB homology" evidence="3">
    <location>
        <begin position="53"/>
        <end position="266"/>
    </location>
</feature>
<reference evidence="4 5" key="1">
    <citation type="journal article" date="2010" name="DNA Res.">
        <title>Bacterial lifestyle in a deep-sea hydrothermal vent chimney revealed by the genome sequence of the thermophilic bacterium Deferribacter desulfuricans SSM1.</title>
        <authorList>
            <person name="Takaki Y."/>
            <person name="Shimamura S."/>
            <person name="Nakagawa S."/>
            <person name="Fukuhara Y."/>
            <person name="Horikawa H."/>
            <person name="Ankai A."/>
            <person name="Harada T."/>
            <person name="Hosoyama A."/>
            <person name="Oguchi A."/>
            <person name="Fukui S."/>
            <person name="Fujita N."/>
            <person name="Takami H."/>
            <person name="Takai K."/>
        </authorList>
    </citation>
    <scope>NUCLEOTIDE SEQUENCE [LARGE SCALE GENOMIC DNA]</scope>
    <source>
        <strain evidence="5">DSM 14783 / JCM 11476 / NBRC 101012 / SSM1</strain>
    </source>
</reference>
<dbReference type="Pfam" id="PF01522">
    <property type="entry name" value="Polysacc_deac_1"/>
    <property type="match status" value="1"/>
</dbReference>
<dbReference type="SUPFAM" id="SSF88713">
    <property type="entry name" value="Glycoside hydrolase/deacetylase"/>
    <property type="match status" value="1"/>
</dbReference>
<evidence type="ECO:0000313" key="4">
    <source>
        <dbReference type="EMBL" id="BAI79835.1"/>
    </source>
</evidence>
<name>D3PB62_DEFDS</name>
<dbReference type="PANTHER" id="PTHR34216:SF3">
    <property type="entry name" value="POLY-BETA-1,6-N-ACETYL-D-GLUCOSAMINE N-DEACETYLASE"/>
    <property type="match status" value="1"/>
</dbReference>
<evidence type="ECO:0000313" key="5">
    <source>
        <dbReference type="Proteomes" id="UP000001520"/>
    </source>
</evidence>
<dbReference type="InterPro" id="IPR051398">
    <property type="entry name" value="Polysacch_Deacetylase"/>
</dbReference>
<dbReference type="eggNOG" id="COG0726">
    <property type="taxonomic scope" value="Bacteria"/>
</dbReference>
<dbReference type="OrthoDB" id="9814639at2"/>
<dbReference type="EMBL" id="AP011529">
    <property type="protein sequence ID" value="BAI79835.1"/>
    <property type="molecule type" value="Genomic_DNA"/>
</dbReference>
<keyword evidence="2" id="KW-0732">Signal</keyword>
<dbReference type="STRING" id="639282.DEFDS_0334"/>
<proteinExistence type="predicted"/>
<evidence type="ECO:0000256" key="2">
    <source>
        <dbReference type="ARBA" id="ARBA00022729"/>
    </source>
</evidence>
<accession>D3PB62</accession>
<evidence type="ECO:0000256" key="1">
    <source>
        <dbReference type="ARBA" id="ARBA00004613"/>
    </source>
</evidence>